<sequence length="519" mass="57014">MHEWRVWFPLTTEAEPKVDIALLLGHSVDVDTIEEVVLPLTPRATPLSLRAASASLFPRRRLVRTHTLPSPTRPRAPQEHFLLGHSIDLRWSRHASGEQVLQLRLLAGTAHTQSVECWAARPKLRLHAGVPSLAHGAAREWLRAQAEACEPEARRLLLDASRGGEARRVRLRRRQLRSCLPGERGVMLEQSDVSYGDRLWRSILVEASSPQVCRRAALELRHRFAPGGLVVSTPGFVRMLSCTEARGAARPRAGGEAAAPTRYVLSDVLTQQWRQQKEGYTPRVWRDAQDRETAPHALPLPGADLLLESRKQLPYLRAGGPLRSAASEATPPTEGTLDMFPESVVKATLTDAASRGDEQLLRQLLSLDGIRVDCRCGREANGLDTPLHVAARAGNTAIVRQLLRSHADISILTNGGRTPLHTAALGGSAAHADCVRLFLRYGCDPLATDVQGLTASDLAEMCRQTEGKEDCARLLFPYSRKRYCRREHGEASPKPFMSSLLAGGVSVPIAARTPRAMST</sequence>
<proteinExistence type="predicted"/>
<evidence type="ECO:0000256" key="1">
    <source>
        <dbReference type="ARBA" id="ARBA00022737"/>
    </source>
</evidence>
<evidence type="ECO:0000313" key="4">
    <source>
        <dbReference type="EMBL" id="KAL1495258.1"/>
    </source>
</evidence>
<dbReference type="SUPFAM" id="SSF48403">
    <property type="entry name" value="Ankyrin repeat"/>
    <property type="match status" value="1"/>
</dbReference>
<dbReference type="InterPro" id="IPR002110">
    <property type="entry name" value="Ankyrin_rpt"/>
</dbReference>
<gene>
    <name evidence="4" type="ORF">AB1Y20_017119</name>
</gene>
<evidence type="ECO:0000256" key="3">
    <source>
        <dbReference type="PROSITE-ProRule" id="PRU00023"/>
    </source>
</evidence>
<keyword evidence="5" id="KW-1185">Reference proteome</keyword>
<dbReference type="Proteomes" id="UP001515480">
    <property type="component" value="Unassembled WGS sequence"/>
</dbReference>
<dbReference type="AlphaFoldDB" id="A0AB34ID01"/>
<organism evidence="4 5">
    <name type="scientific">Prymnesium parvum</name>
    <name type="common">Toxic golden alga</name>
    <dbReference type="NCBI Taxonomy" id="97485"/>
    <lineage>
        <taxon>Eukaryota</taxon>
        <taxon>Haptista</taxon>
        <taxon>Haptophyta</taxon>
        <taxon>Prymnesiophyceae</taxon>
        <taxon>Prymnesiales</taxon>
        <taxon>Prymnesiaceae</taxon>
        <taxon>Prymnesium</taxon>
    </lineage>
</organism>
<evidence type="ECO:0000256" key="2">
    <source>
        <dbReference type="ARBA" id="ARBA00023043"/>
    </source>
</evidence>
<keyword evidence="2 3" id="KW-0040">ANK repeat</keyword>
<protein>
    <submittedName>
        <fullName evidence="4">Uncharacterized protein</fullName>
    </submittedName>
</protein>
<name>A0AB34ID01_PRYPA</name>
<dbReference type="Gene3D" id="1.25.40.20">
    <property type="entry name" value="Ankyrin repeat-containing domain"/>
    <property type="match status" value="2"/>
</dbReference>
<dbReference type="Pfam" id="PF12796">
    <property type="entry name" value="Ank_2"/>
    <property type="match status" value="1"/>
</dbReference>
<dbReference type="GO" id="GO:0005634">
    <property type="term" value="C:nucleus"/>
    <property type="evidence" value="ECO:0007669"/>
    <property type="project" value="TreeGrafter"/>
</dbReference>
<dbReference type="PANTHER" id="PTHR24201:SF16">
    <property type="entry name" value="ANKYRIN-1-LIKE-RELATED"/>
    <property type="match status" value="1"/>
</dbReference>
<dbReference type="InterPro" id="IPR050776">
    <property type="entry name" value="Ank_Repeat/CDKN_Inhibitor"/>
</dbReference>
<comment type="caution">
    <text evidence="4">The sequence shown here is derived from an EMBL/GenBank/DDBJ whole genome shotgun (WGS) entry which is preliminary data.</text>
</comment>
<dbReference type="InterPro" id="IPR036770">
    <property type="entry name" value="Ankyrin_rpt-contain_sf"/>
</dbReference>
<dbReference type="EMBL" id="JBGBPQ010000033">
    <property type="protein sequence ID" value="KAL1495258.1"/>
    <property type="molecule type" value="Genomic_DNA"/>
</dbReference>
<dbReference type="PANTHER" id="PTHR24201">
    <property type="entry name" value="ANK_REP_REGION DOMAIN-CONTAINING PROTEIN"/>
    <property type="match status" value="1"/>
</dbReference>
<evidence type="ECO:0000313" key="5">
    <source>
        <dbReference type="Proteomes" id="UP001515480"/>
    </source>
</evidence>
<dbReference type="SMART" id="SM00248">
    <property type="entry name" value="ANK"/>
    <property type="match status" value="2"/>
</dbReference>
<reference evidence="4 5" key="1">
    <citation type="journal article" date="2024" name="Science">
        <title>Giant polyketide synthase enzymes in the biosynthesis of giant marine polyether toxins.</title>
        <authorList>
            <person name="Fallon T.R."/>
            <person name="Shende V.V."/>
            <person name="Wierzbicki I.H."/>
            <person name="Pendleton A.L."/>
            <person name="Watervoot N.F."/>
            <person name="Auber R.P."/>
            <person name="Gonzalez D.J."/>
            <person name="Wisecaver J.H."/>
            <person name="Moore B.S."/>
        </authorList>
    </citation>
    <scope>NUCLEOTIDE SEQUENCE [LARGE SCALE GENOMIC DNA]</scope>
    <source>
        <strain evidence="4 5">12B1</strain>
    </source>
</reference>
<dbReference type="PROSITE" id="PS50088">
    <property type="entry name" value="ANK_REPEAT"/>
    <property type="match status" value="2"/>
</dbReference>
<feature type="repeat" description="ANK" evidence="3">
    <location>
        <begin position="382"/>
        <end position="414"/>
    </location>
</feature>
<dbReference type="PROSITE" id="PS50297">
    <property type="entry name" value="ANK_REP_REGION"/>
    <property type="match status" value="2"/>
</dbReference>
<keyword evidence="1" id="KW-0677">Repeat</keyword>
<accession>A0AB34ID01</accession>
<feature type="repeat" description="ANK" evidence="3">
    <location>
        <begin position="415"/>
        <end position="450"/>
    </location>
</feature>